<gene>
    <name evidence="1" type="ORF">BD31_I0885</name>
</gene>
<dbReference type="Proteomes" id="UP000003423">
    <property type="component" value="Unassembled WGS sequence"/>
</dbReference>
<evidence type="ECO:0000313" key="1">
    <source>
        <dbReference type="EMBL" id="EIJ64913.1"/>
    </source>
</evidence>
<proteinExistence type="predicted"/>
<dbReference type="EMBL" id="AEXL02000168">
    <property type="protein sequence ID" value="EIJ64913.1"/>
    <property type="molecule type" value="Genomic_DNA"/>
</dbReference>
<protein>
    <submittedName>
        <fullName evidence="1">Uncharacterized protein</fullName>
    </submittedName>
</protein>
<dbReference type="PATRIC" id="fig|859350.6.peg.1981"/>
<evidence type="ECO:0000313" key="2">
    <source>
        <dbReference type="Proteomes" id="UP000003423"/>
    </source>
</evidence>
<sequence length="54" mass="6770">MLCLMIKVRIDEKRYQELLKQKKELEDNRPHDIDEMRRWKHSMGKILQELELFN</sequence>
<keyword evidence="2" id="KW-1185">Reference proteome</keyword>
<name>I3CZM0_9ARCH</name>
<reference evidence="1 2" key="1">
    <citation type="journal article" date="2012" name="J. Bacteriol.">
        <title>Genome sequence of "Candidatus Nitrosopumilus salaria" BD31, an ammonia-oxidizing archaeon from the San Francisco Bay estuary.</title>
        <authorList>
            <person name="Mosier A.C."/>
            <person name="Allen E.E."/>
            <person name="Kim M."/>
            <person name="Ferriera S."/>
            <person name="Francis C.A."/>
        </authorList>
    </citation>
    <scope>NUCLEOTIDE SEQUENCE [LARGE SCALE GENOMIC DNA]</scope>
    <source>
        <strain evidence="1 2">BD31</strain>
    </source>
</reference>
<organism evidence="1 2">
    <name type="scientific">Candidatus Nitrosopumilus salarius BD31</name>
    <dbReference type="NCBI Taxonomy" id="859350"/>
    <lineage>
        <taxon>Archaea</taxon>
        <taxon>Nitrososphaerota</taxon>
        <taxon>Nitrososphaeria</taxon>
        <taxon>Nitrosopumilales</taxon>
        <taxon>Nitrosopumilaceae</taxon>
        <taxon>Nitrosopumilus</taxon>
    </lineage>
</organism>
<comment type="caution">
    <text evidence="1">The sequence shown here is derived from an EMBL/GenBank/DDBJ whole genome shotgun (WGS) entry which is preliminary data.</text>
</comment>
<accession>I3CZM0</accession>
<dbReference type="AlphaFoldDB" id="I3CZM0"/>